<evidence type="ECO:0000313" key="1">
    <source>
        <dbReference type="EMBL" id="CAG6744496.1"/>
    </source>
</evidence>
<accession>A0A8D8ZDT3</accession>
<protein>
    <submittedName>
        <fullName evidence="1">Uncharacterized protein</fullName>
    </submittedName>
</protein>
<name>A0A8D8ZDT3_9HEMI</name>
<proteinExistence type="predicted"/>
<dbReference type="EMBL" id="HBUF01468375">
    <property type="protein sequence ID" value="CAG6744496.1"/>
    <property type="molecule type" value="Transcribed_RNA"/>
</dbReference>
<reference evidence="1" key="1">
    <citation type="submission" date="2021-05" db="EMBL/GenBank/DDBJ databases">
        <authorList>
            <person name="Alioto T."/>
            <person name="Alioto T."/>
            <person name="Gomez Garrido J."/>
        </authorList>
    </citation>
    <scope>NUCLEOTIDE SEQUENCE</scope>
</reference>
<sequence length="118" mass="13723">MFLFCILIGFSCGFYNSPCFVCPLFFYDLLRDCEWHNKTPYRHDGNRSYYVCYDVPINVFCSLIVSITSWCVELTLLMVSFVSNTFTLSLSAYRDQPLQPFVGICEQLISERCSPQMC</sequence>
<organism evidence="1">
    <name type="scientific">Cacopsylla melanoneura</name>
    <dbReference type="NCBI Taxonomy" id="428564"/>
    <lineage>
        <taxon>Eukaryota</taxon>
        <taxon>Metazoa</taxon>
        <taxon>Ecdysozoa</taxon>
        <taxon>Arthropoda</taxon>
        <taxon>Hexapoda</taxon>
        <taxon>Insecta</taxon>
        <taxon>Pterygota</taxon>
        <taxon>Neoptera</taxon>
        <taxon>Paraneoptera</taxon>
        <taxon>Hemiptera</taxon>
        <taxon>Sternorrhyncha</taxon>
        <taxon>Psylloidea</taxon>
        <taxon>Psyllidae</taxon>
        <taxon>Psyllinae</taxon>
        <taxon>Cacopsylla</taxon>
    </lineage>
</organism>
<dbReference type="AlphaFoldDB" id="A0A8D8ZDT3"/>